<organism evidence="1 2">
    <name type="scientific">Limnoraphis robusta CS-951</name>
    <dbReference type="NCBI Taxonomy" id="1637645"/>
    <lineage>
        <taxon>Bacteria</taxon>
        <taxon>Bacillati</taxon>
        <taxon>Cyanobacteriota</taxon>
        <taxon>Cyanophyceae</taxon>
        <taxon>Oscillatoriophycideae</taxon>
        <taxon>Oscillatoriales</taxon>
        <taxon>Sirenicapillariaceae</taxon>
        <taxon>Limnoraphis</taxon>
    </lineage>
</organism>
<accession>A0A0F5YK90</accession>
<dbReference type="Proteomes" id="UP000033607">
    <property type="component" value="Unassembled WGS sequence"/>
</dbReference>
<dbReference type="EMBL" id="LATL02000045">
    <property type="protein sequence ID" value="KKD39339.1"/>
    <property type="molecule type" value="Genomic_DNA"/>
</dbReference>
<reference evidence="1 2" key="1">
    <citation type="submission" date="2015-06" db="EMBL/GenBank/DDBJ databases">
        <title>Draft genome assembly of filamentous brackish cyanobacterium Limnoraphis robusta strain CS-951.</title>
        <authorList>
            <person name="Willis A."/>
            <person name="Parks M."/>
            <person name="Burford M.A."/>
        </authorList>
    </citation>
    <scope>NUCLEOTIDE SEQUENCE [LARGE SCALE GENOMIC DNA]</scope>
    <source>
        <strain evidence="1 2">CS-951</strain>
    </source>
</reference>
<dbReference type="RefSeq" id="WP_046277158.1">
    <property type="nucleotide sequence ID" value="NZ_LATL02000045.1"/>
</dbReference>
<proteinExistence type="predicted"/>
<protein>
    <submittedName>
        <fullName evidence="1">Uncharacterized protein</fullName>
    </submittedName>
</protein>
<dbReference type="OrthoDB" id="488616at2"/>
<gene>
    <name evidence="1" type="ORF">WN50_03710</name>
</gene>
<dbReference type="AlphaFoldDB" id="A0A0F5YK90"/>
<name>A0A0F5YK90_9CYAN</name>
<sequence>MKSRRQQLHNLVDQMPTSELERSWEVLTTLYYDAYMLKAIQYAQRTLKPGDSFTTEEAMRVLSNDYMIKH</sequence>
<evidence type="ECO:0000313" key="1">
    <source>
        <dbReference type="EMBL" id="KKD39339.1"/>
    </source>
</evidence>
<comment type="caution">
    <text evidence="1">The sequence shown here is derived from an EMBL/GenBank/DDBJ whole genome shotgun (WGS) entry which is preliminary data.</text>
</comment>
<evidence type="ECO:0000313" key="2">
    <source>
        <dbReference type="Proteomes" id="UP000033607"/>
    </source>
</evidence>